<accession>A0ABX0U9H5</accession>
<evidence type="ECO:0000313" key="1">
    <source>
        <dbReference type="EMBL" id="NIJ45479.1"/>
    </source>
</evidence>
<keyword evidence="2" id="KW-1185">Reference proteome</keyword>
<protein>
    <submittedName>
        <fullName evidence="1">Uncharacterized protein</fullName>
    </submittedName>
</protein>
<organism evidence="1 2">
    <name type="scientific">Wenyingzhuangia heitensis</name>
    <dbReference type="NCBI Taxonomy" id="1487859"/>
    <lineage>
        <taxon>Bacteria</taxon>
        <taxon>Pseudomonadati</taxon>
        <taxon>Bacteroidota</taxon>
        <taxon>Flavobacteriia</taxon>
        <taxon>Flavobacteriales</taxon>
        <taxon>Flavobacteriaceae</taxon>
        <taxon>Wenyingzhuangia</taxon>
    </lineage>
</organism>
<proteinExistence type="predicted"/>
<comment type="caution">
    <text evidence="1">The sequence shown here is derived from an EMBL/GenBank/DDBJ whole genome shotgun (WGS) entry which is preliminary data.</text>
</comment>
<dbReference type="RefSeq" id="WP_167187594.1">
    <property type="nucleotide sequence ID" value="NZ_JAASQL010000002.1"/>
</dbReference>
<gene>
    <name evidence="1" type="ORF">FHR24_001947</name>
</gene>
<name>A0ABX0U9H5_9FLAO</name>
<evidence type="ECO:0000313" key="2">
    <source>
        <dbReference type="Proteomes" id="UP000745859"/>
    </source>
</evidence>
<dbReference type="EMBL" id="JAASQL010000002">
    <property type="protein sequence ID" value="NIJ45479.1"/>
    <property type="molecule type" value="Genomic_DNA"/>
</dbReference>
<sequence length="66" mass="7970">MGFVLPPSFEVSCQDCGNQLLLWKYKLLLKKWRVEEYKVNNGRWKCCDYLSRIKLKESQLMKLLKE</sequence>
<reference evidence="1 2" key="1">
    <citation type="submission" date="2020-03" db="EMBL/GenBank/DDBJ databases">
        <title>Genomic Encyclopedia of Type Strains, Phase IV (KMG-IV): sequencing the most valuable type-strain genomes for metagenomic binning, comparative biology and taxonomic classification.</title>
        <authorList>
            <person name="Goeker M."/>
        </authorList>
    </citation>
    <scope>NUCLEOTIDE SEQUENCE [LARGE SCALE GENOMIC DNA]</scope>
    <source>
        <strain evidence="1 2">DSM 101599</strain>
    </source>
</reference>
<dbReference type="Proteomes" id="UP000745859">
    <property type="component" value="Unassembled WGS sequence"/>
</dbReference>